<gene>
    <name evidence="1" type="ORF">NFI95_03695</name>
</gene>
<dbReference type="InterPro" id="IPR025961">
    <property type="entry name" value="Metal_resist"/>
</dbReference>
<protein>
    <submittedName>
        <fullName evidence="1">Periplasmic heavy metal sensor</fullName>
    </submittedName>
</protein>
<proteinExistence type="predicted"/>
<accession>A0ABT1W3X7</accession>
<dbReference type="EMBL" id="JAMSKV010000002">
    <property type="protein sequence ID" value="MCQ8277554.1"/>
    <property type="molecule type" value="Genomic_DNA"/>
</dbReference>
<reference evidence="1 2" key="1">
    <citation type="submission" date="2022-06" db="EMBL/GenBank/DDBJ databases">
        <title>Endosaccharibacter gen. nov., sp. nov., endophytic bacteria isolated from sugarcane.</title>
        <authorList>
            <person name="Pitiwittayakul N."/>
            <person name="Yukphan P."/>
            <person name="Charoenyingcharoen P."/>
            <person name="Tanasupawat S."/>
        </authorList>
    </citation>
    <scope>NUCLEOTIDE SEQUENCE [LARGE SCALE GENOMIC DNA]</scope>
    <source>
        <strain evidence="1 2">KSS8</strain>
    </source>
</reference>
<sequence>MLNLFLIAYVGGQALRPSEYRRPMLTTVLSEIEARLPADDAIRFRTVIERDAPRYRAAASELANARQNIDTAIIAEPFDPEALREAITVWRQDWSRFTGTFGATIVDALGQISPKGRRALVSVMQRERHIPPVPPR</sequence>
<dbReference type="Proteomes" id="UP001524587">
    <property type="component" value="Unassembled WGS sequence"/>
</dbReference>
<dbReference type="RefSeq" id="WP_422862997.1">
    <property type="nucleotide sequence ID" value="NZ_JAMSKV010000002.1"/>
</dbReference>
<comment type="caution">
    <text evidence="1">The sequence shown here is derived from an EMBL/GenBank/DDBJ whole genome shotgun (WGS) entry which is preliminary data.</text>
</comment>
<dbReference type="Pfam" id="PF13801">
    <property type="entry name" value="Metal_resist"/>
    <property type="match status" value="1"/>
</dbReference>
<organism evidence="1 2">
    <name type="scientific">Endosaccharibacter trunci</name>
    <dbReference type="NCBI Taxonomy" id="2812733"/>
    <lineage>
        <taxon>Bacteria</taxon>
        <taxon>Pseudomonadati</taxon>
        <taxon>Pseudomonadota</taxon>
        <taxon>Alphaproteobacteria</taxon>
        <taxon>Acetobacterales</taxon>
        <taxon>Acetobacteraceae</taxon>
        <taxon>Endosaccharibacter</taxon>
    </lineage>
</organism>
<evidence type="ECO:0000313" key="2">
    <source>
        <dbReference type="Proteomes" id="UP001524587"/>
    </source>
</evidence>
<name>A0ABT1W3X7_9PROT</name>
<keyword evidence="2" id="KW-1185">Reference proteome</keyword>
<evidence type="ECO:0000313" key="1">
    <source>
        <dbReference type="EMBL" id="MCQ8277554.1"/>
    </source>
</evidence>